<reference evidence="2" key="1">
    <citation type="submission" date="2021-01" db="EMBL/GenBank/DDBJ databases">
        <authorList>
            <person name="Corre E."/>
            <person name="Pelletier E."/>
            <person name="Niang G."/>
            <person name="Scheremetjew M."/>
            <person name="Finn R."/>
            <person name="Kale V."/>
            <person name="Holt S."/>
            <person name="Cochrane G."/>
            <person name="Meng A."/>
            <person name="Brown T."/>
            <person name="Cohen L."/>
        </authorList>
    </citation>
    <scope>NUCLEOTIDE SEQUENCE</scope>
    <source>
        <strain evidence="2">Isolate 1302-5</strain>
    </source>
</reference>
<feature type="compositionally biased region" description="Acidic residues" evidence="1">
    <location>
        <begin position="327"/>
        <end position="343"/>
    </location>
</feature>
<name>A0A7S4M6R2_9STRA</name>
<feature type="region of interest" description="Disordered" evidence="1">
    <location>
        <begin position="309"/>
        <end position="343"/>
    </location>
</feature>
<gene>
    <name evidence="2" type="ORF">OAUR00152_LOCUS1723</name>
</gene>
<feature type="compositionally biased region" description="Polar residues" evidence="1">
    <location>
        <begin position="240"/>
        <end position="260"/>
    </location>
</feature>
<protein>
    <submittedName>
        <fullName evidence="2">Uncharacterized protein</fullName>
    </submittedName>
</protein>
<organism evidence="2">
    <name type="scientific">Odontella aurita</name>
    <dbReference type="NCBI Taxonomy" id="265563"/>
    <lineage>
        <taxon>Eukaryota</taxon>
        <taxon>Sar</taxon>
        <taxon>Stramenopiles</taxon>
        <taxon>Ochrophyta</taxon>
        <taxon>Bacillariophyta</taxon>
        <taxon>Mediophyceae</taxon>
        <taxon>Biddulphiophycidae</taxon>
        <taxon>Eupodiscales</taxon>
        <taxon>Odontellaceae</taxon>
        <taxon>Odontella</taxon>
    </lineage>
</organism>
<evidence type="ECO:0000313" key="2">
    <source>
        <dbReference type="EMBL" id="CAE2203562.1"/>
    </source>
</evidence>
<evidence type="ECO:0000256" key="1">
    <source>
        <dbReference type="SAM" id="MobiDB-lite"/>
    </source>
</evidence>
<feature type="compositionally biased region" description="Basic and acidic residues" evidence="1">
    <location>
        <begin position="210"/>
        <end position="237"/>
    </location>
</feature>
<sequence length="343" mass="38014">MKVKKSMVRRTNEGRSKSATKNKSNALHTSTHVWGDFDAVTIGGDTITLDAITMAGIKKQRTLLDLIIDGIDQGLLGYRDAKKEPVYVFDGNEDESVGHFSVYSKGSTITMMQPNAGLRAYLLNMLGRANTESEKLRMQAMEQMEEIERLKENMPEMPSYGEAEAENIEGPSQPKPQVGSITIQNSEEFFQALSLRNALLEAVAQHDKEAKRAAEEREDDSPVERDGTSEKKLRDEQSDIESISASGTRTATPAQPSASLSQVKPLEVILVTWQSRTKSPFRKVGFKGLDESIEATDMNISKSYFTSPSVSVEDMQGGNEAGTGDWEQIEEDTPEFINESFEE</sequence>
<proteinExistence type="predicted"/>
<feature type="region of interest" description="Disordered" evidence="1">
    <location>
        <begin position="1"/>
        <end position="25"/>
    </location>
</feature>
<accession>A0A7S4M6R2</accession>
<feature type="region of interest" description="Disordered" evidence="1">
    <location>
        <begin position="210"/>
        <end position="260"/>
    </location>
</feature>
<dbReference type="EMBL" id="HBKQ01002564">
    <property type="protein sequence ID" value="CAE2203562.1"/>
    <property type="molecule type" value="Transcribed_RNA"/>
</dbReference>
<dbReference type="AlphaFoldDB" id="A0A7S4M6R2"/>